<organism evidence="2 3">
    <name type="scientific">Cryptosporidium xiaoi</name>
    <dbReference type="NCBI Taxonomy" id="659607"/>
    <lineage>
        <taxon>Eukaryota</taxon>
        <taxon>Sar</taxon>
        <taxon>Alveolata</taxon>
        <taxon>Apicomplexa</taxon>
        <taxon>Conoidasida</taxon>
        <taxon>Coccidia</taxon>
        <taxon>Eucoccidiorida</taxon>
        <taxon>Eimeriorina</taxon>
        <taxon>Cryptosporidiidae</taxon>
        <taxon>Cryptosporidium</taxon>
    </lineage>
</organism>
<keyword evidence="1" id="KW-0812">Transmembrane</keyword>
<gene>
    <name evidence="2" type="ORF">RS030_162557</name>
</gene>
<dbReference type="Proteomes" id="UP001311799">
    <property type="component" value="Unassembled WGS sequence"/>
</dbReference>
<comment type="caution">
    <text evidence="2">The sequence shown here is derived from an EMBL/GenBank/DDBJ whole genome shotgun (WGS) entry which is preliminary data.</text>
</comment>
<evidence type="ECO:0000313" key="3">
    <source>
        <dbReference type="Proteomes" id="UP001311799"/>
    </source>
</evidence>
<keyword evidence="1" id="KW-0472">Membrane</keyword>
<name>A0AAV9Y0X6_9CRYT</name>
<keyword evidence="3" id="KW-1185">Reference proteome</keyword>
<protein>
    <submittedName>
        <fullName evidence="2">Uncharacterized protein</fullName>
    </submittedName>
</protein>
<accession>A0AAV9Y0X6</accession>
<evidence type="ECO:0000256" key="1">
    <source>
        <dbReference type="SAM" id="Phobius"/>
    </source>
</evidence>
<feature type="transmembrane region" description="Helical" evidence="1">
    <location>
        <begin position="112"/>
        <end position="134"/>
    </location>
</feature>
<keyword evidence="1" id="KW-1133">Transmembrane helix</keyword>
<dbReference type="EMBL" id="JAWDEY010000007">
    <property type="protein sequence ID" value="KAK6590368.1"/>
    <property type="molecule type" value="Genomic_DNA"/>
</dbReference>
<sequence length="1330" mass="153016">MTELESNNKRTKINVDNSVSNDMATINSSVQAKSTSDGNTIFTEETESSMLTILRNSRRENIFDGRIKLYYKDKVLNKKGERNTTPRSRKYIISKNGCSTFCKLRYRLFRNLIIIFGVLLILASFFGIFLFLLLPKIAEILIRKSNLFVKEVDILNVSKQNDDPSFELNSVINFGKSSSIKYIKFIHSLLNISYIISNESTTVTRPLGKLFVTQVSNRGNGDYSAKSRFTITNNDSLGILIKYYTSNIGNHSKPNIDLKNNQKIIFHVEGLMSLKILGIRINNIIVEKEIGSNSLENVTDSGNKIKSLSFNSNDINIIIHNKWLSVYDDDIRINFEMEVDISKLLGGNEVYVNGQDEISKKKFIMPSIMMNNIGDLWFNLLISNELICRFIWFNFNIKPESNIWTFSIDFPNKISDKLKGKIIDSVINGNNDSDVVLEIIGDYSENEAFNEIIKNINIKLPLKILFNVFKSEINGQKLTGSNIIDKIIRYLKVGRIEFINDPQSLRMRGDIKIGYVNPIGNSIPIVMNEVSLNSVLTDELEDNYGNVHIYIKKKPETSMRGLFDISNHNKNTVIDLLYNDDLSFSSNVIEQRTDSRGQTSKKGNIEKNKYNHMEKCKNERITKKNRQLVLRPCYNINEFEMELSINTDKVKYEIKNEWIENVFRRNRKLALKNSLLSVNATTIFGNSLFKNIRIKRNLLGNSNKIQFAANDQIYLDDDDYNFDDYYKDEDDYPKSTSENFKALDVKNMSKLINIDDLKILGEGYNNSWIIRVSINETNILNKFGVDKLEIGSFGFIISYSNVKIGFIGTNNFTLGSNSKLTLIGAIKPEVDPTTNEINKSIIDMLNSILKGDIDKIQDRNLTLEFKSNQQEKEMCAKYFNYTKYLTDEDISYWFKNKKMPYSNKMSTKNENSKKTWFEKFLNDQKINIPINLMNELNNFSIQKYVDKIVDDNSDLISNSLCLVQSFLNEDIIVNDDNKISGNKISEIVANKLKEYNIKITNVSFQIFLSNRESDLIIPINGLFNINIPRSITKNLFVNILYINYKFELYDKDNESKILSFDNLQNFNSINNEIINGTLINIDENKDFNLDIKMENTVILLEDQNNQLMNAIKTVFGLPKSQSEQVNNIELRSYIGIGIQTSIGIIKLNDIKLYGTIRMPNCRKRLMKMEDKLNKQININSIFKVESIQLQKIRLIIPPRGIDIQLNTVINIPNYIDNLIFDIIIGQCIFELKNNDDNLLAIIKTPRQIIIGNNRRTEPICHGFIPAKSWLPMMNLLGSEEDNTEKIHIKAINTPHGIPYWLIPLFDYYKLPASKTFSSLDAAEFSSVTFS</sequence>
<evidence type="ECO:0000313" key="2">
    <source>
        <dbReference type="EMBL" id="KAK6590368.1"/>
    </source>
</evidence>
<reference evidence="2 3" key="1">
    <citation type="submission" date="2023-10" db="EMBL/GenBank/DDBJ databases">
        <title>Comparative genomics analysis reveals potential genetic determinants of host preference in Cryptosporidium xiaoi.</title>
        <authorList>
            <person name="Xiao L."/>
            <person name="Li J."/>
        </authorList>
    </citation>
    <scope>NUCLEOTIDE SEQUENCE [LARGE SCALE GENOMIC DNA]</scope>
    <source>
        <strain evidence="2 3">52996</strain>
    </source>
</reference>
<proteinExistence type="predicted"/>